<dbReference type="KEGG" id="txa:HQN79_11765"/>
<dbReference type="EMBL" id="CP054020">
    <property type="protein sequence ID" value="QKI90202.1"/>
    <property type="molecule type" value="Genomic_DNA"/>
</dbReference>
<organism evidence="2 3">
    <name type="scientific">Thiomicrorhabdus xiamenensis</name>
    <dbReference type="NCBI Taxonomy" id="2739063"/>
    <lineage>
        <taxon>Bacteria</taxon>
        <taxon>Pseudomonadati</taxon>
        <taxon>Pseudomonadota</taxon>
        <taxon>Gammaproteobacteria</taxon>
        <taxon>Thiotrichales</taxon>
        <taxon>Piscirickettsiaceae</taxon>
        <taxon>Thiomicrorhabdus</taxon>
    </lineage>
</organism>
<evidence type="ECO:0000256" key="1">
    <source>
        <dbReference type="SAM" id="SignalP"/>
    </source>
</evidence>
<name>A0A7D4T1X2_9GAMM</name>
<sequence length="356" mass="42358">MYQNRTIKRLFAKVSFRWHVLAVSVLFCSVLAATQAQAEETLGGPEKEPKYLFENYHPGMIVDAIEQLVGLKYEVTDYLDDVGDRVDRFLGDETLEIQRKGSKLKLYFPVTFYDNGTLRSRPNFRVYIDLPRWRKRVKFLISSFDESDPDVEDDGIGSLESKPVRDDTAVPQRTTFAAQYLVNSSANFLLQFDVGLKFDETRPNPYVRWRHRYRSKFDSGLTSRTSQDFIYERMSHFVWKITQVFDYPTEHNLFRSETRGTWLYDENLYELRQRGTVFYQINPHRIRSYFIEVKGNIHTDTFNQDQVTLGMNWREKLYQEWLFAEMQPRLSWFAEDDFEQPEFSISFMLEMLFSKS</sequence>
<evidence type="ECO:0000313" key="2">
    <source>
        <dbReference type="EMBL" id="QKI90202.1"/>
    </source>
</evidence>
<reference evidence="2 3" key="1">
    <citation type="submission" date="2020-05" db="EMBL/GenBank/DDBJ databases">
        <title>Thiomicrorhabdus sediminis sp.nov. and Thiomicrorhabdus xiamenensis sp.nov., novel sulfur-oxidizing bacteria isolated from coastal sediment.</title>
        <authorList>
            <person name="Liu X."/>
        </authorList>
    </citation>
    <scope>NUCLEOTIDE SEQUENCE [LARGE SCALE GENOMIC DNA]</scope>
    <source>
        <strain evidence="2 3">G2</strain>
    </source>
</reference>
<keyword evidence="1" id="KW-0732">Signal</keyword>
<dbReference type="Proteomes" id="UP000504724">
    <property type="component" value="Chromosome"/>
</dbReference>
<keyword evidence="3" id="KW-1185">Reference proteome</keyword>
<feature type="signal peptide" evidence="1">
    <location>
        <begin position="1"/>
        <end position="38"/>
    </location>
</feature>
<evidence type="ECO:0000313" key="3">
    <source>
        <dbReference type="Proteomes" id="UP000504724"/>
    </source>
</evidence>
<accession>A0A7D4T1X2</accession>
<protein>
    <submittedName>
        <fullName evidence="2">Uncharacterized protein</fullName>
    </submittedName>
</protein>
<gene>
    <name evidence="2" type="ORF">HQN79_11765</name>
</gene>
<proteinExistence type="predicted"/>
<feature type="chain" id="PRO_5028845520" evidence="1">
    <location>
        <begin position="39"/>
        <end position="356"/>
    </location>
</feature>
<dbReference type="AlphaFoldDB" id="A0A7D4T1X2"/>
<dbReference type="RefSeq" id="WP_173286782.1">
    <property type="nucleotide sequence ID" value="NZ_CP054020.1"/>
</dbReference>